<feature type="domain" description="S1 motif" evidence="1">
    <location>
        <begin position="5"/>
        <end position="75"/>
    </location>
</feature>
<reference evidence="3" key="1">
    <citation type="submission" date="2024-06" db="EMBL/GenBank/DDBJ databases">
        <authorList>
            <person name="Chang H.C."/>
            <person name="Mun S.Y."/>
        </authorList>
    </citation>
    <scope>NUCLEOTIDE SEQUENCE [LARGE SCALE GENOMIC DNA]</scope>
    <source>
        <strain evidence="3">KT1</strain>
    </source>
</reference>
<protein>
    <submittedName>
        <fullName evidence="2">S1 RNA-binding domain-containing protein</fullName>
    </submittedName>
</protein>
<evidence type="ECO:0000313" key="2">
    <source>
        <dbReference type="EMBL" id="WPC21118.1"/>
    </source>
</evidence>
<accession>A0ABZ0Q4P0</accession>
<proteinExistence type="predicted"/>
<dbReference type="EMBL" id="CP104778">
    <property type="protein sequence ID" value="WPC21118.1"/>
    <property type="molecule type" value="Genomic_DNA"/>
</dbReference>
<dbReference type="InterPro" id="IPR003029">
    <property type="entry name" value="S1_domain"/>
</dbReference>
<evidence type="ECO:0000313" key="3">
    <source>
        <dbReference type="Proteomes" id="UP001302696"/>
    </source>
</evidence>
<dbReference type="Proteomes" id="UP001302696">
    <property type="component" value="Chromosome"/>
</dbReference>
<gene>
    <name evidence="2" type="ORF">N6G96_07495</name>
</gene>
<dbReference type="PANTHER" id="PTHR10724:SF10">
    <property type="entry name" value="S1 RNA-BINDING DOMAIN-CONTAINING PROTEIN 1"/>
    <property type="match status" value="1"/>
</dbReference>
<evidence type="ECO:0000259" key="1">
    <source>
        <dbReference type="PROSITE" id="PS50126"/>
    </source>
</evidence>
<dbReference type="SUPFAM" id="SSF50249">
    <property type="entry name" value="Nucleic acid-binding proteins"/>
    <property type="match status" value="1"/>
</dbReference>
<name>A0ABZ0Q4P0_9LACO</name>
<organism evidence="2 3">
    <name type="scientific">Pediococcus inopinatus</name>
    <dbReference type="NCBI Taxonomy" id="114090"/>
    <lineage>
        <taxon>Bacteria</taxon>
        <taxon>Bacillati</taxon>
        <taxon>Bacillota</taxon>
        <taxon>Bacilli</taxon>
        <taxon>Lactobacillales</taxon>
        <taxon>Lactobacillaceae</taxon>
        <taxon>Pediococcus</taxon>
    </lineage>
</organism>
<dbReference type="InterPro" id="IPR050437">
    <property type="entry name" value="Ribos_protein_bS1-like"/>
</dbReference>
<dbReference type="PROSITE" id="PS50126">
    <property type="entry name" value="S1"/>
    <property type="match status" value="1"/>
</dbReference>
<keyword evidence="3" id="KW-1185">Reference proteome</keyword>
<dbReference type="InterPro" id="IPR012340">
    <property type="entry name" value="NA-bd_OB-fold"/>
</dbReference>
<dbReference type="SMART" id="SM00316">
    <property type="entry name" value="S1"/>
    <property type="match status" value="1"/>
</dbReference>
<dbReference type="PANTHER" id="PTHR10724">
    <property type="entry name" value="30S RIBOSOMAL PROTEIN S1"/>
    <property type="match status" value="1"/>
</dbReference>
<dbReference type="RefSeq" id="WP_063696521.1">
    <property type="nucleotide sequence ID" value="NZ_BBIM01000005.1"/>
</dbReference>
<dbReference type="Gene3D" id="2.40.50.140">
    <property type="entry name" value="Nucleic acid-binding proteins"/>
    <property type="match status" value="1"/>
</dbReference>
<sequence>MLKNGDVIQGTITGIKTYGIFLENQELNFKGLVHISECSEEFVKDLNDLYRIGQNLSCLVVDIDPTNAHVSLSIRALKQKVNVHRHPIPESVHVYHKFYWTNNENNIGFQSVADELKSWKIQATHE</sequence>
<dbReference type="Pfam" id="PF00575">
    <property type="entry name" value="S1"/>
    <property type="match status" value="1"/>
</dbReference>